<keyword evidence="3" id="KW-1185">Reference proteome</keyword>
<evidence type="ECO:0000313" key="2">
    <source>
        <dbReference type="EMBL" id="TYO61957.1"/>
    </source>
</evidence>
<dbReference type="Proteomes" id="UP000324797">
    <property type="component" value="Unassembled WGS sequence"/>
</dbReference>
<dbReference type="RefSeq" id="WP_148744218.1">
    <property type="nucleotide sequence ID" value="NZ_VSTH01000150.1"/>
</dbReference>
<dbReference type="AlphaFoldDB" id="A0A5S4YEP9"/>
<feature type="domain" description="Abortive phage infection protein C-terminal" evidence="1">
    <location>
        <begin position="234"/>
        <end position="472"/>
    </location>
</feature>
<evidence type="ECO:0000313" key="3">
    <source>
        <dbReference type="Proteomes" id="UP000324797"/>
    </source>
</evidence>
<proteinExistence type="predicted"/>
<feature type="non-terminal residue" evidence="2">
    <location>
        <position position="601"/>
    </location>
</feature>
<evidence type="ECO:0000259" key="1">
    <source>
        <dbReference type="Pfam" id="PF10592"/>
    </source>
</evidence>
<comment type="caution">
    <text evidence="2">The sequence shown here is derived from an EMBL/GenBank/DDBJ whole genome shotgun (WGS) entry which is preliminary data.</text>
</comment>
<accession>A0A5S4YEP9</accession>
<sequence length="601" mass="67417">MTAVNPLLSLFKEQLEAECKTLSDHHGLTERGHSLLYWYFNRLHDFTDAEVEEVFCDGGGDLGIDALWIDDDELVHFYQLKNPQNIDKGIPTGDVDKVISGLGLILNRKHEAVANPDLKARLEELYQQVPNGYRIHFVSSGAGLAPEAKVKLDAFVGMLKGRAADSFIEWDEQPIEVLQERFYQHSLPAVKDPLRLDVPVTPYTQRSGIADCYLFSIPGNTLAELYAQHGEGLLQRNIRVDQRDTATNRSIEATCSGDSSVNFLHFNNGVTFLCEKAFYDVFQKTLTLEKAQVVNGGQTIRALHRALEKKKLKSDVIVPARAITSSGHKDFANDVAVNQNNQNQVGTGFLRSNDQRVVQLDHALASLGWLLERREGELTSLTETERVALERRIGHSLDGRVIRLKDGAQAYTATFYGQPEIAKKNVKKIFLSVEDGGYYERIFSGDMTAEKIVIAHDLKQRLDDFVRRFTAIRRKAQASTNLKTVYEPILGTLLAERHSDVMHQVIPQCSLFMCGTVYKELVEIRKTDLKNIPKIVSVEADEIIRAHLLHIIDFAKNNKDKADKSWPVLLKSNAFFNHITAYLAGVAKGRASAGCGFRGLR</sequence>
<dbReference type="InterPro" id="IPR018891">
    <property type="entry name" value="AIPR_C"/>
</dbReference>
<name>A0A5S4YEP9_9BRAD</name>
<reference evidence="2 3" key="1">
    <citation type="submission" date="2019-08" db="EMBL/GenBank/DDBJ databases">
        <title>Bradyrhizobium hipponensis sp. nov., a rhizobium isolated from a Lupinus angustifolius root nodule in Tunisia.</title>
        <authorList>
            <person name="Off K."/>
            <person name="Rejili M."/>
            <person name="Mars M."/>
            <person name="Brachmann A."/>
            <person name="Marin M."/>
        </authorList>
    </citation>
    <scope>NUCLEOTIDE SEQUENCE [LARGE SCALE GENOMIC DNA]</scope>
    <source>
        <strain evidence="3">aSej3</strain>
    </source>
</reference>
<organism evidence="2 3">
    <name type="scientific">Bradyrhizobium hipponense</name>
    <dbReference type="NCBI Taxonomy" id="2605638"/>
    <lineage>
        <taxon>Bacteria</taxon>
        <taxon>Pseudomonadati</taxon>
        <taxon>Pseudomonadota</taxon>
        <taxon>Alphaproteobacteria</taxon>
        <taxon>Hyphomicrobiales</taxon>
        <taxon>Nitrobacteraceae</taxon>
        <taxon>Bradyrhizobium</taxon>
    </lineage>
</organism>
<dbReference type="Pfam" id="PF10592">
    <property type="entry name" value="AIPR"/>
    <property type="match status" value="1"/>
</dbReference>
<protein>
    <recommendedName>
        <fullName evidence="1">Abortive phage infection protein C-terminal domain-containing protein</fullName>
    </recommendedName>
</protein>
<dbReference type="EMBL" id="VSTH01000150">
    <property type="protein sequence ID" value="TYO61957.1"/>
    <property type="molecule type" value="Genomic_DNA"/>
</dbReference>
<gene>
    <name evidence="2" type="ORF">FXV83_35665</name>
</gene>